<reference evidence="2 3" key="1">
    <citation type="journal article" date="2021" name="Commun. Biol.">
        <title>The genome of Shorea leprosula (Dipterocarpaceae) highlights the ecological relevance of drought in aseasonal tropical rainforests.</title>
        <authorList>
            <person name="Ng K.K.S."/>
            <person name="Kobayashi M.J."/>
            <person name="Fawcett J.A."/>
            <person name="Hatakeyama M."/>
            <person name="Paape T."/>
            <person name="Ng C.H."/>
            <person name="Ang C.C."/>
            <person name="Tnah L.H."/>
            <person name="Lee C.T."/>
            <person name="Nishiyama T."/>
            <person name="Sese J."/>
            <person name="O'Brien M.J."/>
            <person name="Copetti D."/>
            <person name="Mohd Noor M.I."/>
            <person name="Ong R.C."/>
            <person name="Putra M."/>
            <person name="Sireger I.Z."/>
            <person name="Indrioko S."/>
            <person name="Kosugi Y."/>
            <person name="Izuno A."/>
            <person name="Isagi Y."/>
            <person name="Lee S.L."/>
            <person name="Shimizu K.K."/>
        </authorList>
    </citation>
    <scope>NUCLEOTIDE SEQUENCE [LARGE SCALE GENOMIC DNA]</scope>
    <source>
        <strain evidence="2">214</strain>
    </source>
</reference>
<name>A0AAV5MLD2_9ROSI</name>
<comment type="caution">
    <text evidence="2">The sequence shown here is derived from an EMBL/GenBank/DDBJ whole genome shotgun (WGS) entry which is preliminary data.</text>
</comment>
<feature type="region of interest" description="Disordered" evidence="1">
    <location>
        <begin position="90"/>
        <end position="122"/>
    </location>
</feature>
<evidence type="ECO:0000256" key="1">
    <source>
        <dbReference type="SAM" id="MobiDB-lite"/>
    </source>
</evidence>
<accession>A0AAV5MLD2</accession>
<dbReference type="EMBL" id="BPVZ01000396">
    <property type="protein sequence ID" value="GKV50783.1"/>
    <property type="molecule type" value="Genomic_DNA"/>
</dbReference>
<protein>
    <submittedName>
        <fullName evidence="2">Uncharacterized protein</fullName>
    </submittedName>
</protein>
<gene>
    <name evidence="2" type="ORF">SLEP1_g57478</name>
</gene>
<evidence type="ECO:0000313" key="3">
    <source>
        <dbReference type="Proteomes" id="UP001054252"/>
    </source>
</evidence>
<evidence type="ECO:0000313" key="2">
    <source>
        <dbReference type="EMBL" id="GKV50783.1"/>
    </source>
</evidence>
<proteinExistence type="predicted"/>
<dbReference type="AlphaFoldDB" id="A0AAV5MLD2"/>
<keyword evidence="3" id="KW-1185">Reference proteome</keyword>
<sequence>MKEAMAELKKNVELLVHNAMEEHIAKFLKSGTFDEIVNLYRLPTVILAFTNCRKKVKSQYPEVDVTKGCTIFPPNFDFKFVAVEEKVAEVKGTEEEGNQPPPPVEVHTIPLEEGQPTHLEAG</sequence>
<dbReference type="Proteomes" id="UP001054252">
    <property type="component" value="Unassembled WGS sequence"/>
</dbReference>
<organism evidence="2 3">
    <name type="scientific">Rubroshorea leprosula</name>
    <dbReference type="NCBI Taxonomy" id="152421"/>
    <lineage>
        <taxon>Eukaryota</taxon>
        <taxon>Viridiplantae</taxon>
        <taxon>Streptophyta</taxon>
        <taxon>Embryophyta</taxon>
        <taxon>Tracheophyta</taxon>
        <taxon>Spermatophyta</taxon>
        <taxon>Magnoliopsida</taxon>
        <taxon>eudicotyledons</taxon>
        <taxon>Gunneridae</taxon>
        <taxon>Pentapetalae</taxon>
        <taxon>rosids</taxon>
        <taxon>malvids</taxon>
        <taxon>Malvales</taxon>
        <taxon>Dipterocarpaceae</taxon>
        <taxon>Rubroshorea</taxon>
    </lineage>
</organism>